<feature type="transmembrane region" description="Helical" evidence="1">
    <location>
        <begin position="78"/>
        <end position="100"/>
    </location>
</feature>
<protein>
    <submittedName>
        <fullName evidence="2">Uncharacterized protein</fullName>
    </submittedName>
</protein>
<evidence type="ECO:0000313" key="2">
    <source>
        <dbReference type="EMBL" id="PIN11019.1"/>
    </source>
</evidence>
<keyword evidence="1" id="KW-1133">Transmembrane helix</keyword>
<keyword evidence="1" id="KW-0472">Membrane</keyword>
<reference evidence="3" key="1">
    <citation type="journal article" date="2018" name="Gigascience">
        <title>Genome assembly of the Pink Ipe (Handroanthus impetiginosus, Bignoniaceae), a highly valued, ecologically keystone Neotropical timber forest tree.</title>
        <authorList>
            <person name="Silva-Junior O.B."/>
            <person name="Grattapaglia D."/>
            <person name="Novaes E."/>
            <person name="Collevatti R.G."/>
        </authorList>
    </citation>
    <scope>NUCLEOTIDE SEQUENCE [LARGE SCALE GENOMIC DNA]</scope>
    <source>
        <strain evidence="3">cv. UFG-1</strain>
    </source>
</reference>
<dbReference type="AlphaFoldDB" id="A0A2G9H0H0"/>
<evidence type="ECO:0000313" key="3">
    <source>
        <dbReference type="Proteomes" id="UP000231279"/>
    </source>
</evidence>
<dbReference type="EMBL" id="NKXS01003057">
    <property type="protein sequence ID" value="PIN11019.1"/>
    <property type="molecule type" value="Genomic_DNA"/>
</dbReference>
<organism evidence="2 3">
    <name type="scientific">Handroanthus impetiginosus</name>
    <dbReference type="NCBI Taxonomy" id="429701"/>
    <lineage>
        <taxon>Eukaryota</taxon>
        <taxon>Viridiplantae</taxon>
        <taxon>Streptophyta</taxon>
        <taxon>Embryophyta</taxon>
        <taxon>Tracheophyta</taxon>
        <taxon>Spermatophyta</taxon>
        <taxon>Magnoliopsida</taxon>
        <taxon>eudicotyledons</taxon>
        <taxon>Gunneridae</taxon>
        <taxon>Pentapetalae</taxon>
        <taxon>asterids</taxon>
        <taxon>lamiids</taxon>
        <taxon>Lamiales</taxon>
        <taxon>Bignoniaceae</taxon>
        <taxon>Crescentiina</taxon>
        <taxon>Tabebuia alliance</taxon>
        <taxon>Handroanthus</taxon>
    </lineage>
</organism>
<sequence length="114" mass="13036">MATQKMPPKPWNDNSIVEGLHLLQQAYGQITSFILFRPFHIPMIPPIAELYSFLCPKESLVFCLCFYMSPLKNTINILFNKLAMLLHSGITSSGIIWVLIDGGYTVYFNCYIIE</sequence>
<evidence type="ECO:0000256" key="1">
    <source>
        <dbReference type="SAM" id="Phobius"/>
    </source>
</evidence>
<name>A0A2G9H0H0_9LAMI</name>
<accession>A0A2G9H0H0</accession>
<comment type="caution">
    <text evidence="2">The sequence shown here is derived from an EMBL/GenBank/DDBJ whole genome shotgun (WGS) entry which is preliminary data.</text>
</comment>
<dbReference type="Proteomes" id="UP000231279">
    <property type="component" value="Unassembled WGS sequence"/>
</dbReference>
<keyword evidence="3" id="KW-1185">Reference proteome</keyword>
<keyword evidence="1" id="KW-0812">Transmembrane</keyword>
<gene>
    <name evidence="2" type="ORF">CDL12_16389</name>
</gene>
<proteinExistence type="predicted"/>